<protein>
    <submittedName>
        <fullName evidence="3">Uncharacterized protein</fullName>
    </submittedName>
</protein>
<sequence>MDQQIAPPAPITTQARVSKFPKLNKKSIIIILGLSILILLIPLILLSYSKKQAPEPEPPQAKTWEIILNYDNKINALAFKKLSILNQEITADFRSATYSPYELVVSDKEDRALFRTKVNITEQILYNILNEPVSSASALNSLPASLETTLYIPFKSTATKIVINKDYSPILQINIPPEVAFNFIPEVLAQTSPQNCGGMQVVFISDGYTDFNKFHNDINEITAAFSSTQPYAGKNIFDYKIIDNSQPLGCTTSMAYCMTNSSNLIKQIGFQRFPSASKFIVLVQNVGQQRDGNLGITNSVGGDIAIFARRTDIPAEEFTKTAIHEFLGHAVGLLYDRYVSADPSYGRLVGNIRSNCTDNRAGESFWSNSGSQGVFQGCGNQSYFGSSPLSCPSRNPFLSSAGNPTTIMSAAGCSVIGFDGVEQAWINQRVIPLYQTSCAQPANTPIPTTPLIPTSPANTTNNPSGSCTLGSISCRPVENETSPVGRYGINVHCVGRQDLCTNGCDYWCQSPSIPTAAPGSTTTGAGANTSSVTNTPTPTPLSGNNSTPTTPPSPDTAKTYTCEEVPSSGSAGSQVQIKTLNCH</sequence>
<dbReference type="Gene3D" id="3.40.390.10">
    <property type="entry name" value="Collagenase (Catalytic Domain)"/>
    <property type="match status" value="1"/>
</dbReference>
<feature type="compositionally biased region" description="Polar residues" evidence="1">
    <location>
        <begin position="567"/>
        <end position="583"/>
    </location>
</feature>
<feature type="transmembrane region" description="Helical" evidence="2">
    <location>
        <begin position="28"/>
        <end position="48"/>
    </location>
</feature>
<dbReference type="GO" id="GO:0008237">
    <property type="term" value="F:metallopeptidase activity"/>
    <property type="evidence" value="ECO:0007669"/>
    <property type="project" value="InterPro"/>
</dbReference>
<feature type="compositionally biased region" description="Low complexity" evidence="1">
    <location>
        <begin position="517"/>
        <end position="548"/>
    </location>
</feature>
<dbReference type="InterPro" id="IPR024079">
    <property type="entry name" value="MetalloPept_cat_dom_sf"/>
</dbReference>
<reference evidence="3 4" key="1">
    <citation type="journal article" date="2016" name="Nat. Commun.">
        <title>Thousands of microbial genomes shed light on interconnected biogeochemical processes in an aquifer system.</title>
        <authorList>
            <person name="Anantharaman K."/>
            <person name="Brown C.T."/>
            <person name="Hug L.A."/>
            <person name="Sharon I."/>
            <person name="Castelle C.J."/>
            <person name="Probst A.J."/>
            <person name="Thomas B.C."/>
            <person name="Singh A."/>
            <person name="Wilkins M.J."/>
            <person name="Karaoz U."/>
            <person name="Brodie E.L."/>
            <person name="Williams K.H."/>
            <person name="Hubbard S.S."/>
            <person name="Banfield J.F."/>
        </authorList>
    </citation>
    <scope>NUCLEOTIDE SEQUENCE [LARGE SCALE GENOMIC DNA]</scope>
</reference>
<evidence type="ECO:0000313" key="4">
    <source>
        <dbReference type="Proteomes" id="UP000176527"/>
    </source>
</evidence>
<gene>
    <name evidence="3" type="ORF">A3F00_05590</name>
</gene>
<evidence type="ECO:0000256" key="2">
    <source>
        <dbReference type="SAM" id="Phobius"/>
    </source>
</evidence>
<dbReference type="Proteomes" id="UP000176527">
    <property type="component" value="Unassembled WGS sequence"/>
</dbReference>
<comment type="caution">
    <text evidence="3">The sequence shown here is derived from an EMBL/GenBank/DDBJ whole genome shotgun (WGS) entry which is preliminary data.</text>
</comment>
<feature type="region of interest" description="Disordered" evidence="1">
    <location>
        <begin position="517"/>
        <end position="583"/>
    </location>
</feature>
<evidence type="ECO:0000313" key="3">
    <source>
        <dbReference type="EMBL" id="OGE37323.1"/>
    </source>
</evidence>
<proteinExistence type="predicted"/>
<keyword evidence="2" id="KW-1133">Transmembrane helix</keyword>
<dbReference type="EMBL" id="MFDE01000046">
    <property type="protein sequence ID" value="OGE37323.1"/>
    <property type="molecule type" value="Genomic_DNA"/>
</dbReference>
<name>A0A1F5K8Q3_9BACT</name>
<organism evidence="3 4">
    <name type="scientific">Candidatus Daviesbacteria bacterium RIFCSPHIGHO2_12_FULL_37_11</name>
    <dbReference type="NCBI Taxonomy" id="1797777"/>
    <lineage>
        <taxon>Bacteria</taxon>
        <taxon>Candidatus Daviesiibacteriota</taxon>
    </lineage>
</organism>
<evidence type="ECO:0000256" key="1">
    <source>
        <dbReference type="SAM" id="MobiDB-lite"/>
    </source>
</evidence>
<dbReference type="AlphaFoldDB" id="A0A1F5K8Q3"/>
<keyword evidence="2" id="KW-0472">Membrane</keyword>
<accession>A0A1F5K8Q3</accession>
<keyword evidence="2" id="KW-0812">Transmembrane</keyword>